<keyword evidence="1" id="KW-0812">Transmembrane</keyword>
<feature type="transmembrane region" description="Helical" evidence="1">
    <location>
        <begin position="12"/>
        <end position="31"/>
    </location>
</feature>
<dbReference type="RefSeq" id="WP_075072695.1">
    <property type="nucleotide sequence ID" value="NZ_DF967972.1"/>
</dbReference>
<name>A0A0S7BGP6_9CHLR</name>
<protein>
    <submittedName>
        <fullName evidence="2">Uncharacterized protein</fullName>
    </submittedName>
</protein>
<keyword evidence="3" id="KW-1185">Reference proteome</keyword>
<dbReference type="AlphaFoldDB" id="A0A0S7BGP6"/>
<evidence type="ECO:0000256" key="1">
    <source>
        <dbReference type="SAM" id="Phobius"/>
    </source>
</evidence>
<organism evidence="2">
    <name type="scientific">Longilinea arvoryzae</name>
    <dbReference type="NCBI Taxonomy" id="360412"/>
    <lineage>
        <taxon>Bacteria</taxon>
        <taxon>Bacillati</taxon>
        <taxon>Chloroflexota</taxon>
        <taxon>Anaerolineae</taxon>
        <taxon>Anaerolineales</taxon>
        <taxon>Anaerolineaceae</taxon>
        <taxon>Longilinea</taxon>
    </lineage>
</organism>
<feature type="transmembrane region" description="Helical" evidence="1">
    <location>
        <begin position="92"/>
        <end position="115"/>
    </location>
</feature>
<sequence>MAKHILRLLVKAFGMAALIGVGLSLVIYLAGARNAVLYSNGLFLASGILIFIGLLDLMGGYRMRSDFKTVYSQSAGDPNLHQRNQRWMADTLQVYSMLIFFGLMAGFLLAAGILVDRFG</sequence>
<keyword evidence="1" id="KW-1133">Transmembrane helix</keyword>
<evidence type="ECO:0000313" key="3">
    <source>
        <dbReference type="Proteomes" id="UP000055060"/>
    </source>
</evidence>
<feature type="transmembrane region" description="Helical" evidence="1">
    <location>
        <begin position="37"/>
        <end position="58"/>
    </location>
</feature>
<dbReference type="EMBL" id="DF967972">
    <property type="protein sequence ID" value="GAP13352.1"/>
    <property type="molecule type" value="Genomic_DNA"/>
</dbReference>
<keyword evidence="1" id="KW-0472">Membrane</keyword>
<dbReference type="STRING" id="360412.LARV_01105"/>
<evidence type="ECO:0000313" key="2">
    <source>
        <dbReference type="EMBL" id="GAP13352.1"/>
    </source>
</evidence>
<accession>A0A0S7BGP6</accession>
<reference evidence="2" key="1">
    <citation type="submission" date="2015-07" db="EMBL/GenBank/DDBJ databases">
        <title>Draft Genome Sequences of Anaerolinea thermolimosa IMO-1, Bellilinea caldifistulae GOMI-1, Leptolinea tardivitalis YMTK-2, Levilinea saccharolytica KIBI-1,Longilinea arvoryzae KOME-1, Previously Described as Members of the Anaerolineaceae (Chloroflexi).</title>
        <authorList>
            <person name="Sekiguchi Y."/>
            <person name="Ohashi A."/>
            <person name="Matsuura N."/>
            <person name="Tourlousse M.D."/>
        </authorList>
    </citation>
    <scope>NUCLEOTIDE SEQUENCE [LARGE SCALE GENOMIC DNA]</scope>
    <source>
        <strain evidence="2">KOME-1</strain>
    </source>
</reference>
<gene>
    <name evidence="2" type="ORF">LARV_01105</name>
</gene>
<dbReference type="Proteomes" id="UP000055060">
    <property type="component" value="Unassembled WGS sequence"/>
</dbReference>
<proteinExistence type="predicted"/>